<sequence length="49" mass="5823">MFHSDSILHGSEEIQYELVLLLSPDFEKHFSKYRETIGEPVFFGYDRNT</sequence>
<comment type="caution">
    <text evidence="1">The sequence shown here is derived from an EMBL/GenBank/DDBJ whole genome shotgun (WGS) entry which is preliminary data.</text>
</comment>
<dbReference type="Proteomes" id="UP001501772">
    <property type="component" value="Unassembled WGS sequence"/>
</dbReference>
<proteinExistence type="predicted"/>
<dbReference type="EMBL" id="BAABBY010000004">
    <property type="protein sequence ID" value="GAA4202937.1"/>
    <property type="molecule type" value="Genomic_DNA"/>
</dbReference>
<protein>
    <submittedName>
        <fullName evidence="1">Uncharacterized protein</fullName>
    </submittedName>
</protein>
<gene>
    <name evidence="1" type="ORF">GCM10022289_18460</name>
</gene>
<keyword evidence="2" id="KW-1185">Reference proteome</keyword>
<evidence type="ECO:0000313" key="1">
    <source>
        <dbReference type="EMBL" id="GAA4202937.1"/>
    </source>
</evidence>
<reference evidence="2" key="1">
    <citation type="journal article" date="2019" name="Int. J. Syst. Evol. Microbiol.">
        <title>The Global Catalogue of Microorganisms (GCM) 10K type strain sequencing project: providing services to taxonomists for standard genome sequencing and annotation.</title>
        <authorList>
            <consortium name="The Broad Institute Genomics Platform"/>
            <consortium name="The Broad Institute Genome Sequencing Center for Infectious Disease"/>
            <person name="Wu L."/>
            <person name="Ma J."/>
        </authorList>
    </citation>
    <scope>NUCLEOTIDE SEQUENCE [LARGE SCALE GENOMIC DNA]</scope>
    <source>
        <strain evidence="2">JCM 17626</strain>
    </source>
</reference>
<organism evidence="1 2">
    <name type="scientific">Pedobacter jeongneungensis</name>
    <dbReference type="NCBI Taxonomy" id="947309"/>
    <lineage>
        <taxon>Bacteria</taxon>
        <taxon>Pseudomonadati</taxon>
        <taxon>Bacteroidota</taxon>
        <taxon>Sphingobacteriia</taxon>
        <taxon>Sphingobacteriales</taxon>
        <taxon>Sphingobacteriaceae</taxon>
        <taxon>Pedobacter</taxon>
    </lineage>
</organism>
<name>A0ABP8BBJ3_9SPHI</name>
<accession>A0ABP8BBJ3</accession>
<evidence type="ECO:0000313" key="2">
    <source>
        <dbReference type="Proteomes" id="UP001501772"/>
    </source>
</evidence>